<feature type="domain" description="Protein kinase" evidence="11">
    <location>
        <begin position="353"/>
        <end position="743"/>
    </location>
</feature>
<feature type="compositionally biased region" description="Polar residues" evidence="10">
    <location>
        <begin position="1"/>
        <end position="15"/>
    </location>
</feature>
<feature type="compositionally biased region" description="Polar residues" evidence="10">
    <location>
        <begin position="25"/>
        <end position="35"/>
    </location>
</feature>
<keyword evidence="5" id="KW-0418">Kinase</keyword>
<comment type="catalytic activity">
    <reaction evidence="7">
        <text>L-threonyl-[protein] + ATP = O-phospho-L-threonyl-[protein] + ADP + H(+)</text>
        <dbReference type="Rhea" id="RHEA:46608"/>
        <dbReference type="Rhea" id="RHEA-COMP:11060"/>
        <dbReference type="Rhea" id="RHEA-COMP:11605"/>
        <dbReference type="ChEBI" id="CHEBI:15378"/>
        <dbReference type="ChEBI" id="CHEBI:30013"/>
        <dbReference type="ChEBI" id="CHEBI:30616"/>
        <dbReference type="ChEBI" id="CHEBI:61977"/>
        <dbReference type="ChEBI" id="CHEBI:456216"/>
        <dbReference type="EC" id="2.7.11.1"/>
    </reaction>
</comment>
<feature type="region of interest" description="Disordered" evidence="10">
    <location>
        <begin position="300"/>
        <end position="327"/>
    </location>
</feature>
<keyword evidence="2" id="KW-0723">Serine/threonine-protein kinase</keyword>
<comment type="catalytic activity">
    <reaction evidence="8">
        <text>L-seryl-[protein] + ATP = O-phospho-L-seryl-[protein] + ADP + H(+)</text>
        <dbReference type="Rhea" id="RHEA:17989"/>
        <dbReference type="Rhea" id="RHEA-COMP:9863"/>
        <dbReference type="Rhea" id="RHEA-COMP:11604"/>
        <dbReference type="ChEBI" id="CHEBI:15378"/>
        <dbReference type="ChEBI" id="CHEBI:29999"/>
        <dbReference type="ChEBI" id="CHEBI:30616"/>
        <dbReference type="ChEBI" id="CHEBI:83421"/>
        <dbReference type="ChEBI" id="CHEBI:456216"/>
        <dbReference type="EC" id="2.7.11.1"/>
    </reaction>
</comment>
<feature type="compositionally biased region" description="Low complexity" evidence="10">
    <location>
        <begin position="264"/>
        <end position="281"/>
    </location>
</feature>
<feature type="region of interest" description="Disordered" evidence="10">
    <location>
        <begin position="264"/>
        <end position="285"/>
    </location>
</feature>
<feature type="compositionally biased region" description="Polar residues" evidence="10">
    <location>
        <begin position="623"/>
        <end position="639"/>
    </location>
</feature>
<dbReference type="PANTHER" id="PTHR24343:SF113">
    <property type="entry name" value="NITROGEN PERMEASE REACTIVATOR PROTEIN-RELATED"/>
    <property type="match status" value="1"/>
</dbReference>
<feature type="compositionally biased region" description="Low complexity" evidence="10">
    <location>
        <begin position="141"/>
        <end position="158"/>
    </location>
</feature>
<dbReference type="InterPro" id="IPR000719">
    <property type="entry name" value="Prot_kinase_dom"/>
</dbReference>
<feature type="binding site" evidence="9">
    <location>
        <position position="382"/>
    </location>
    <ligand>
        <name>ATP</name>
        <dbReference type="ChEBI" id="CHEBI:30616"/>
    </ligand>
</feature>
<dbReference type="GO" id="GO:0005829">
    <property type="term" value="C:cytosol"/>
    <property type="evidence" value="ECO:0007669"/>
    <property type="project" value="TreeGrafter"/>
</dbReference>
<evidence type="ECO:0000256" key="5">
    <source>
        <dbReference type="ARBA" id="ARBA00022777"/>
    </source>
</evidence>
<feature type="compositionally biased region" description="Polar residues" evidence="10">
    <location>
        <begin position="159"/>
        <end position="170"/>
    </location>
</feature>
<evidence type="ECO:0000256" key="6">
    <source>
        <dbReference type="ARBA" id="ARBA00022840"/>
    </source>
</evidence>
<dbReference type="InterPro" id="IPR017441">
    <property type="entry name" value="Protein_kinase_ATP_BS"/>
</dbReference>
<keyword evidence="3" id="KW-0808">Transferase</keyword>
<dbReference type="VEuPathDB" id="FungiDB:BON22_1234"/>
<protein>
    <recommendedName>
        <fullName evidence="1">non-specific serine/threonine protein kinase</fullName>
        <ecNumber evidence="1">2.7.11.1</ecNumber>
    </recommendedName>
</protein>
<feature type="region of interest" description="Disordered" evidence="10">
    <location>
        <begin position="623"/>
        <end position="698"/>
    </location>
</feature>
<evidence type="ECO:0000256" key="4">
    <source>
        <dbReference type="ARBA" id="ARBA00022741"/>
    </source>
</evidence>
<feature type="region of interest" description="Disordered" evidence="10">
    <location>
        <begin position="1"/>
        <end position="122"/>
    </location>
</feature>
<dbReference type="Pfam" id="PF00069">
    <property type="entry name" value="Pkinase"/>
    <property type="match status" value="1"/>
</dbReference>
<feature type="region of interest" description="Disordered" evidence="10">
    <location>
        <begin position="582"/>
        <end position="603"/>
    </location>
</feature>
<dbReference type="GO" id="GO:0005524">
    <property type="term" value="F:ATP binding"/>
    <property type="evidence" value="ECO:0007669"/>
    <property type="project" value="UniProtKB-UniRule"/>
</dbReference>
<feature type="compositionally biased region" description="Polar residues" evidence="10">
    <location>
        <begin position="665"/>
        <end position="676"/>
    </location>
</feature>
<dbReference type="SUPFAM" id="SSF56112">
    <property type="entry name" value="Protein kinase-like (PK-like)"/>
    <property type="match status" value="1"/>
</dbReference>
<keyword evidence="4 9" id="KW-0547">Nucleotide-binding</keyword>
<feature type="compositionally biased region" description="Polar residues" evidence="10">
    <location>
        <begin position="683"/>
        <end position="698"/>
    </location>
</feature>
<evidence type="ECO:0000256" key="1">
    <source>
        <dbReference type="ARBA" id="ARBA00012513"/>
    </source>
</evidence>
<evidence type="ECO:0000256" key="7">
    <source>
        <dbReference type="ARBA" id="ARBA00047899"/>
    </source>
</evidence>
<dbReference type="PROSITE" id="PS50011">
    <property type="entry name" value="PROTEIN_KINASE_DOM"/>
    <property type="match status" value="1"/>
</dbReference>
<dbReference type="EMBL" id="LK052891">
    <property type="protein sequence ID" value="CDR41089.1"/>
    <property type="molecule type" value="Genomic_DNA"/>
</dbReference>
<accession>A0A061AU61</accession>
<sequence length="795" mass="86036">MTSSPVSSLTKLLQQKQHERKPSTGRHSGLSNVNTADEGLSQIVSIEGVEVPTYDRTPQEEDLAYDEESSSPLEFGNARSSYNQRSPITINPSSYSTAPPIRAPMSTSIHRQPSTSNVHHYNNSYSAGSMLSSSIPYSVPNHNGGQSSGNSNSGNGESYTSPRHSVSGLPSNITMIESTNIISPTVDTSSIEPRFVISKQKVQQVRESSSSFSRSVSSGSGFFTRSRKGSQMDLGSFYNNPTTVSMASPAAPQATQMMVTDTTISSSPSSISSMESSMSKSKQPHGSMVDLKRFFKKAPSSHSPLNASNSFMMSPVSSGQFSRERSGSVSSSYNNNVSAYTTPQALPFSKRYGKFGDSLGAGAGGSVKLIKRLSDSIVFAVKEFRPRSSTETRRDYAKKITGEYCIGSTLRHPNIIETIEIAYENDRIMQVMEYCDYDLFAIVMSNKMSSEEIDCCFKQILTGIQYLHHMGLAHRDLKLDNCVINAQGIVKIIDFGSAVVFSYPFSQTLIEASGIVGSDPYLSPETLVFSKYDPRPVDIWSAAMIYCCMVLKKFPWKVPKLSDNSFKLFCTGRDSDSLSALLTKAPPPKPAVTKPVGKPSGLSNLTKAFSKPLAEIENGVVTATPSNETEVPSSADNTATPTPETVVTEKSPVPSSKSYDSSHSGTTTATPPQSVTAPGKTPASATLPASDSSAPKAHTSNLIGEARLLQALPEHTRSVIGRMVDLAPACRATIDEVMSDSWVESLEMCTVEEHVDGSGISKHIYRRAKNHTHTQVDQSEAHIASLEKKKKQQHK</sequence>
<reference evidence="12" key="1">
    <citation type="journal article" date="2014" name="Genome Announc.">
        <title>Genome sequence of the yeast Cyberlindnera fabianii (Hansenula fabianii).</title>
        <authorList>
            <person name="Freel K.C."/>
            <person name="Sarilar V."/>
            <person name="Neuveglise C."/>
            <person name="Devillers H."/>
            <person name="Friedrich A."/>
            <person name="Schacherer J."/>
        </authorList>
    </citation>
    <scope>NUCLEOTIDE SEQUENCE</scope>
    <source>
        <strain evidence="12">YJS4271</strain>
    </source>
</reference>
<dbReference type="PROSITE" id="PS00108">
    <property type="entry name" value="PROTEIN_KINASE_ST"/>
    <property type="match status" value="1"/>
</dbReference>
<feature type="compositionally biased region" description="Polar residues" evidence="10">
    <location>
        <begin position="78"/>
        <end position="97"/>
    </location>
</feature>
<evidence type="ECO:0000259" key="11">
    <source>
        <dbReference type="PROSITE" id="PS50011"/>
    </source>
</evidence>
<organism evidence="12">
    <name type="scientific">Cyberlindnera fabianii</name>
    <name type="common">Yeast</name>
    <name type="synonym">Hansenula fabianii</name>
    <dbReference type="NCBI Taxonomy" id="36022"/>
    <lineage>
        <taxon>Eukaryota</taxon>
        <taxon>Fungi</taxon>
        <taxon>Dikarya</taxon>
        <taxon>Ascomycota</taxon>
        <taxon>Saccharomycotina</taxon>
        <taxon>Saccharomycetes</taxon>
        <taxon>Phaffomycetales</taxon>
        <taxon>Phaffomycetaceae</taxon>
        <taxon>Cyberlindnera</taxon>
    </lineage>
</organism>
<dbReference type="PROSITE" id="PS00107">
    <property type="entry name" value="PROTEIN_KINASE_ATP"/>
    <property type="match status" value="1"/>
</dbReference>
<dbReference type="PhylomeDB" id="A0A061AU61"/>
<evidence type="ECO:0000256" key="8">
    <source>
        <dbReference type="ARBA" id="ARBA00048679"/>
    </source>
</evidence>
<dbReference type="GO" id="GO:0004674">
    <property type="term" value="F:protein serine/threonine kinase activity"/>
    <property type="evidence" value="ECO:0007669"/>
    <property type="project" value="UniProtKB-KW"/>
</dbReference>
<keyword evidence="6 9" id="KW-0067">ATP-binding</keyword>
<dbReference type="AlphaFoldDB" id="A0A061AU61"/>
<dbReference type="InterPro" id="IPR008271">
    <property type="entry name" value="Ser/Thr_kinase_AS"/>
</dbReference>
<dbReference type="PANTHER" id="PTHR24343">
    <property type="entry name" value="SERINE/THREONINE KINASE"/>
    <property type="match status" value="1"/>
</dbReference>
<dbReference type="InterPro" id="IPR011009">
    <property type="entry name" value="Kinase-like_dom_sf"/>
</dbReference>
<evidence type="ECO:0000256" key="10">
    <source>
        <dbReference type="SAM" id="MobiDB-lite"/>
    </source>
</evidence>
<gene>
    <name evidence="12" type="ORF">CYFA0S_06e01442g</name>
</gene>
<feature type="compositionally biased region" description="Low complexity" evidence="10">
    <location>
        <begin position="640"/>
        <end position="664"/>
    </location>
</feature>
<dbReference type="SMART" id="SM00220">
    <property type="entry name" value="S_TKc"/>
    <property type="match status" value="1"/>
</dbReference>
<feature type="compositionally biased region" description="Polar residues" evidence="10">
    <location>
        <begin position="300"/>
        <end position="321"/>
    </location>
</feature>
<dbReference type="Gene3D" id="3.30.200.20">
    <property type="entry name" value="Phosphorylase Kinase, domain 1"/>
    <property type="match status" value="1"/>
</dbReference>
<evidence type="ECO:0000256" key="2">
    <source>
        <dbReference type="ARBA" id="ARBA00022527"/>
    </source>
</evidence>
<evidence type="ECO:0000256" key="3">
    <source>
        <dbReference type="ARBA" id="ARBA00022679"/>
    </source>
</evidence>
<evidence type="ECO:0000256" key="9">
    <source>
        <dbReference type="PROSITE-ProRule" id="PRU10141"/>
    </source>
</evidence>
<dbReference type="EC" id="2.7.11.1" evidence="1"/>
<evidence type="ECO:0000313" key="12">
    <source>
        <dbReference type="EMBL" id="CDR41089.1"/>
    </source>
</evidence>
<feature type="compositionally biased region" description="Polar residues" evidence="10">
    <location>
        <begin position="105"/>
        <end position="122"/>
    </location>
</feature>
<proteinExistence type="predicted"/>
<dbReference type="OrthoDB" id="6513151at2759"/>
<dbReference type="Gene3D" id="1.10.510.10">
    <property type="entry name" value="Transferase(Phosphotransferase) domain 1"/>
    <property type="match status" value="1"/>
</dbReference>
<name>A0A061AU61_CYBFA</name>
<feature type="region of interest" description="Disordered" evidence="10">
    <location>
        <begin position="136"/>
        <end position="170"/>
    </location>
</feature>
<feature type="region of interest" description="Disordered" evidence="10">
    <location>
        <begin position="771"/>
        <end position="795"/>
    </location>
</feature>
<feature type="compositionally biased region" description="Acidic residues" evidence="10">
    <location>
        <begin position="60"/>
        <end position="69"/>
    </location>
</feature>